<dbReference type="Pfam" id="PF12296">
    <property type="entry name" value="HsbA"/>
    <property type="match status" value="1"/>
</dbReference>
<gene>
    <name evidence="2" type="ORF">M430DRAFT_23384</name>
</gene>
<dbReference type="GO" id="GO:0005576">
    <property type="term" value="C:extracellular region"/>
    <property type="evidence" value="ECO:0007669"/>
    <property type="project" value="TreeGrafter"/>
</dbReference>
<dbReference type="PANTHER" id="PTHR38123:SF1">
    <property type="entry name" value="HYDROPHOBIC SURFACE BINDING PROTEIN"/>
    <property type="match status" value="1"/>
</dbReference>
<feature type="chain" id="PRO_5015672961" description="Antigenic cell wall galactomannoprotein" evidence="1">
    <location>
        <begin position="20"/>
        <end position="177"/>
    </location>
</feature>
<keyword evidence="3" id="KW-1185">Reference proteome</keyword>
<evidence type="ECO:0008006" key="4">
    <source>
        <dbReference type="Google" id="ProtNLM"/>
    </source>
</evidence>
<dbReference type="OrthoDB" id="2422134at2759"/>
<dbReference type="Gene3D" id="1.20.1280.140">
    <property type="match status" value="1"/>
</dbReference>
<dbReference type="Proteomes" id="UP000241818">
    <property type="component" value="Unassembled WGS sequence"/>
</dbReference>
<organism evidence="2 3">
    <name type="scientific">Amorphotheca resinae ATCC 22711</name>
    <dbReference type="NCBI Taxonomy" id="857342"/>
    <lineage>
        <taxon>Eukaryota</taxon>
        <taxon>Fungi</taxon>
        <taxon>Dikarya</taxon>
        <taxon>Ascomycota</taxon>
        <taxon>Pezizomycotina</taxon>
        <taxon>Leotiomycetes</taxon>
        <taxon>Helotiales</taxon>
        <taxon>Amorphothecaceae</taxon>
        <taxon>Amorphotheca</taxon>
    </lineage>
</organism>
<evidence type="ECO:0000313" key="2">
    <source>
        <dbReference type="EMBL" id="PSS06686.1"/>
    </source>
</evidence>
<reference evidence="2 3" key="1">
    <citation type="journal article" date="2018" name="New Phytol.">
        <title>Comparative genomics and transcriptomics depict ericoid mycorrhizal fungi as versatile saprotrophs and plant mutualists.</title>
        <authorList>
            <person name="Martino E."/>
            <person name="Morin E."/>
            <person name="Grelet G.A."/>
            <person name="Kuo A."/>
            <person name="Kohler A."/>
            <person name="Daghino S."/>
            <person name="Barry K.W."/>
            <person name="Cichocki N."/>
            <person name="Clum A."/>
            <person name="Dockter R.B."/>
            <person name="Hainaut M."/>
            <person name="Kuo R.C."/>
            <person name="LaButti K."/>
            <person name="Lindahl B.D."/>
            <person name="Lindquist E.A."/>
            <person name="Lipzen A."/>
            <person name="Khouja H.R."/>
            <person name="Magnuson J."/>
            <person name="Murat C."/>
            <person name="Ohm R.A."/>
            <person name="Singer S.W."/>
            <person name="Spatafora J.W."/>
            <person name="Wang M."/>
            <person name="Veneault-Fourrey C."/>
            <person name="Henrissat B."/>
            <person name="Grigoriev I.V."/>
            <person name="Martin F.M."/>
            <person name="Perotto S."/>
        </authorList>
    </citation>
    <scope>NUCLEOTIDE SEQUENCE [LARGE SCALE GENOMIC DNA]</scope>
    <source>
        <strain evidence="2 3">ATCC 22711</strain>
    </source>
</reference>
<feature type="signal peptide" evidence="1">
    <location>
        <begin position="1"/>
        <end position="19"/>
    </location>
</feature>
<protein>
    <recommendedName>
        <fullName evidence="4">Antigenic cell wall galactomannoprotein</fullName>
    </recommendedName>
</protein>
<sequence length="177" mass="18504">MRPHALLLLPLALLSPVLATTPPTILDAISNISNNTLSLNSSITTFRSESGNPLQLLPIVIHSSSLLASIKSGTNTAKASANLTFDETVAVAGATQSLVSNVQSTLSNIIAAKPLFNRELVSPVIYLDLELDKQATDQFSEAVISKVPSALQGLAQQIVAPVDTAFDAALAAYKGQI</sequence>
<dbReference type="InParanoid" id="A0A2T3AP31"/>
<keyword evidence="1" id="KW-0732">Signal</keyword>
<dbReference type="RefSeq" id="XP_024716416.1">
    <property type="nucleotide sequence ID" value="XM_024864888.1"/>
</dbReference>
<dbReference type="InterPro" id="IPR021054">
    <property type="entry name" value="Cell_wall_mannoprotein_1"/>
</dbReference>
<dbReference type="GeneID" id="36572969"/>
<dbReference type="EMBL" id="KZ679020">
    <property type="protein sequence ID" value="PSS06686.1"/>
    <property type="molecule type" value="Genomic_DNA"/>
</dbReference>
<proteinExistence type="predicted"/>
<name>A0A2T3AP31_AMORE</name>
<evidence type="ECO:0000256" key="1">
    <source>
        <dbReference type="SAM" id="SignalP"/>
    </source>
</evidence>
<accession>A0A2T3AP31</accession>
<dbReference type="AlphaFoldDB" id="A0A2T3AP31"/>
<evidence type="ECO:0000313" key="3">
    <source>
        <dbReference type="Proteomes" id="UP000241818"/>
    </source>
</evidence>
<dbReference type="PANTHER" id="PTHR38123">
    <property type="entry name" value="CELL WALL SERINE-THREONINE-RICH GALACTOMANNOPROTEIN MP1 (AFU_ORTHOLOGUE AFUA_4G03240)"/>
    <property type="match status" value="1"/>
</dbReference>